<evidence type="ECO:0000313" key="2">
    <source>
        <dbReference type="EMBL" id="VDK86737.1"/>
    </source>
</evidence>
<protein>
    <submittedName>
        <fullName evidence="2">Uncharacterized protein</fullName>
    </submittedName>
</protein>
<accession>A0A3P6TND2</accession>
<sequence length="227" mass="25729">MIMAKKAERRQELESRNMQYSDSVPCSDEQGVESELEALLPRGQFGPANLVTGFREEVPRHNQCERVRCLPTGHYQIALKAGLAQNCRRPTWYERKVIQRPRGLLPSSRHTGKLKQSRSKTPPEQVPLRPHRHTSLSRSNTFAEPHRTAGRGSSAASREPSLTRLQKQFSRLPQTFSRAAANPTILRSNTSPGIRSAHLPNPPLQNRVIRRYSVSGLLRMTFCASRF</sequence>
<evidence type="ECO:0000256" key="1">
    <source>
        <dbReference type="SAM" id="MobiDB-lite"/>
    </source>
</evidence>
<dbReference type="AlphaFoldDB" id="A0A3P6TND2"/>
<organism evidence="2 3">
    <name type="scientific">Dibothriocephalus latus</name>
    <name type="common">Fish tapeworm</name>
    <name type="synonym">Diphyllobothrium latum</name>
    <dbReference type="NCBI Taxonomy" id="60516"/>
    <lineage>
        <taxon>Eukaryota</taxon>
        <taxon>Metazoa</taxon>
        <taxon>Spiralia</taxon>
        <taxon>Lophotrochozoa</taxon>
        <taxon>Platyhelminthes</taxon>
        <taxon>Cestoda</taxon>
        <taxon>Eucestoda</taxon>
        <taxon>Diphyllobothriidea</taxon>
        <taxon>Diphyllobothriidae</taxon>
        <taxon>Dibothriocephalus</taxon>
    </lineage>
</organism>
<proteinExistence type="predicted"/>
<dbReference type="Proteomes" id="UP000281553">
    <property type="component" value="Unassembled WGS sequence"/>
</dbReference>
<evidence type="ECO:0000313" key="3">
    <source>
        <dbReference type="Proteomes" id="UP000281553"/>
    </source>
</evidence>
<feature type="region of interest" description="Disordered" evidence="1">
    <location>
        <begin position="98"/>
        <end position="163"/>
    </location>
</feature>
<gene>
    <name evidence="2" type="ORF">DILT_LOCUS3921</name>
</gene>
<name>A0A3P6TND2_DIBLA</name>
<dbReference type="EMBL" id="UYRU01044506">
    <property type="protein sequence ID" value="VDK86737.1"/>
    <property type="molecule type" value="Genomic_DNA"/>
</dbReference>
<reference evidence="2 3" key="1">
    <citation type="submission" date="2018-11" db="EMBL/GenBank/DDBJ databases">
        <authorList>
            <consortium name="Pathogen Informatics"/>
        </authorList>
    </citation>
    <scope>NUCLEOTIDE SEQUENCE [LARGE SCALE GENOMIC DNA]</scope>
</reference>
<feature type="compositionally biased region" description="Basic and acidic residues" evidence="1">
    <location>
        <begin position="1"/>
        <end position="15"/>
    </location>
</feature>
<feature type="region of interest" description="Disordered" evidence="1">
    <location>
        <begin position="1"/>
        <end position="27"/>
    </location>
</feature>
<keyword evidence="3" id="KW-1185">Reference proteome</keyword>